<evidence type="ECO:0000313" key="2">
    <source>
        <dbReference type="Proteomes" id="UP000051733"/>
    </source>
</evidence>
<dbReference type="PATRIC" id="fig|1423813.3.peg.1934"/>
<dbReference type="Pfam" id="PF07920">
    <property type="entry name" value="DUF1684"/>
    <property type="match status" value="1"/>
</dbReference>
<keyword evidence="2" id="KW-1185">Reference proteome</keyword>
<dbReference type="Proteomes" id="UP000051733">
    <property type="component" value="Unassembled WGS sequence"/>
</dbReference>
<dbReference type="EMBL" id="AYYY01000030">
    <property type="protein sequence ID" value="KRM61223.1"/>
    <property type="molecule type" value="Genomic_DNA"/>
</dbReference>
<name>A0A0R2A2Q5_9LACO</name>
<dbReference type="OrthoDB" id="5493262at2"/>
<dbReference type="AlphaFoldDB" id="A0A0R2A2Q5"/>
<dbReference type="STRING" id="1423813.FC26_GL001905"/>
<dbReference type="PANTHER" id="PTHR41913">
    <property type="entry name" value="DUF1684 DOMAIN-CONTAINING PROTEIN"/>
    <property type="match status" value="1"/>
</dbReference>
<dbReference type="RefSeq" id="WP_057779279.1">
    <property type="nucleotide sequence ID" value="NZ_AYYY01000030.1"/>
</dbReference>
<comment type="caution">
    <text evidence="1">The sequence shown here is derived from an EMBL/GenBank/DDBJ whole genome shotgun (WGS) entry which is preliminary data.</text>
</comment>
<organism evidence="1 2">
    <name type="scientific">Paucilactobacillus vaccinostercus DSM 20634</name>
    <dbReference type="NCBI Taxonomy" id="1423813"/>
    <lineage>
        <taxon>Bacteria</taxon>
        <taxon>Bacillati</taxon>
        <taxon>Bacillota</taxon>
        <taxon>Bacilli</taxon>
        <taxon>Lactobacillales</taxon>
        <taxon>Lactobacillaceae</taxon>
        <taxon>Paucilactobacillus</taxon>
    </lineage>
</organism>
<protein>
    <recommendedName>
        <fullName evidence="3">DUF1684 domain-containing protein</fullName>
    </recommendedName>
</protein>
<sequence>MTDYQKLTTLNQQGYQTHWAQWHTKRERALKAPYGWLSLRSIDWLEDGKTIQLNGFPGSWSQNKNTVTYYPEPDKKVTNRGVILTEPKEIVVENAEDVNVEDFDFEGVRAQLIKRLGSDKKFAVRQRDPQSKFRQDFTGVPVFEPTQKWVLPAKYVPLSEWKNVQTAAVLEGLSHNETQIGNLVFEYDGHEYSFVVFQGHNDDSGLIETDRVTGKTRYLNNRQNRENVGLILFKDQTNGNETYGGGRRLKIDISDTNKLDYVDFNSAANYPCALSYFCTCPFPPEQNILPFKLTAGEKTPNVY</sequence>
<dbReference type="PANTHER" id="PTHR41913:SF1">
    <property type="entry name" value="DUF1684 DOMAIN-CONTAINING PROTEIN"/>
    <property type="match status" value="1"/>
</dbReference>
<evidence type="ECO:0000313" key="1">
    <source>
        <dbReference type="EMBL" id="KRM61223.1"/>
    </source>
</evidence>
<reference evidence="1 2" key="1">
    <citation type="journal article" date="2015" name="Genome Announc.">
        <title>Expanding the biotechnology potential of lactobacilli through comparative genomics of 213 strains and associated genera.</title>
        <authorList>
            <person name="Sun Z."/>
            <person name="Harris H.M."/>
            <person name="McCann A."/>
            <person name="Guo C."/>
            <person name="Argimon S."/>
            <person name="Zhang W."/>
            <person name="Yang X."/>
            <person name="Jeffery I.B."/>
            <person name="Cooney J.C."/>
            <person name="Kagawa T.F."/>
            <person name="Liu W."/>
            <person name="Song Y."/>
            <person name="Salvetti E."/>
            <person name="Wrobel A."/>
            <person name="Rasinkangas P."/>
            <person name="Parkhill J."/>
            <person name="Rea M.C."/>
            <person name="O'Sullivan O."/>
            <person name="Ritari J."/>
            <person name="Douillard F.P."/>
            <person name="Paul Ross R."/>
            <person name="Yang R."/>
            <person name="Briner A.E."/>
            <person name="Felis G.E."/>
            <person name="de Vos W.M."/>
            <person name="Barrangou R."/>
            <person name="Klaenhammer T.R."/>
            <person name="Caufield P.W."/>
            <person name="Cui Y."/>
            <person name="Zhang H."/>
            <person name="O'Toole P.W."/>
        </authorList>
    </citation>
    <scope>NUCLEOTIDE SEQUENCE [LARGE SCALE GENOMIC DNA]</scope>
    <source>
        <strain evidence="1 2">DSM 20634</strain>
    </source>
</reference>
<proteinExistence type="predicted"/>
<evidence type="ECO:0008006" key="3">
    <source>
        <dbReference type="Google" id="ProtNLM"/>
    </source>
</evidence>
<dbReference type="InterPro" id="IPR012467">
    <property type="entry name" value="DUF1684"/>
</dbReference>
<accession>A0A0R2A2Q5</accession>
<gene>
    <name evidence="1" type="ORF">FC26_GL001905</name>
</gene>